<name>A0A2P2MK25_RHIMU</name>
<dbReference type="InterPro" id="IPR026847">
    <property type="entry name" value="VPS13"/>
</dbReference>
<dbReference type="GO" id="GO:0045053">
    <property type="term" value="P:protein retention in Golgi apparatus"/>
    <property type="evidence" value="ECO:0007669"/>
    <property type="project" value="TreeGrafter"/>
</dbReference>
<protein>
    <submittedName>
        <fullName evidence="1">Uncharacterized protein</fullName>
    </submittedName>
</protein>
<dbReference type="EMBL" id="GGEC01050095">
    <property type="protein sequence ID" value="MBX30579.1"/>
    <property type="molecule type" value="Transcribed_RNA"/>
</dbReference>
<sequence length="178" mass="19762">MSYFFDSESQNFDFQSIDETILGGLEQMEKECDIEDILSYRSAAELEMQELFSNSMSVNTRINGGNVSIEKLRNDDRALSRSRGWLNWLSRGMLGAGGTDDSGQFSGVVSDEVIKDIYEATKFHPSVASSGDTDINDKIFTCAIKCSITQHSLTLESLYGCQSSFLLFVLRFSGPADN</sequence>
<dbReference type="GO" id="GO:0006623">
    <property type="term" value="P:protein targeting to vacuole"/>
    <property type="evidence" value="ECO:0007669"/>
    <property type="project" value="TreeGrafter"/>
</dbReference>
<dbReference type="PANTHER" id="PTHR16166">
    <property type="entry name" value="VACUOLAR PROTEIN SORTING-ASSOCIATED PROTEIN VPS13"/>
    <property type="match status" value="1"/>
</dbReference>
<proteinExistence type="predicted"/>
<accession>A0A2P2MK25</accession>
<dbReference type="PANTHER" id="PTHR16166:SF143">
    <property type="entry name" value="PROTEIN SORTING-ASSOCIATED PROTEIN, PUTATIVE (DUF1162)-RELATED"/>
    <property type="match status" value="1"/>
</dbReference>
<dbReference type="AlphaFoldDB" id="A0A2P2MK25"/>
<evidence type="ECO:0000313" key="1">
    <source>
        <dbReference type="EMBL" id="MBX30579.1"/>
    </source>
</evidence>
<reference evidence="1" key="1">
    <citation type="submission" date="2018-02" db="EMBL/GenBank/DDBJ databases">
        <title>Rhizophora mucronata_Transcriptome.</title>
        <authorList>
            <person name="Meera S.P."/>
            <person name="Sreeshan A."/>
            <person name="Augustine A."/>
        </authorList>
    </citation>
    <scope>NUCLEOTIDE SEQUENCE</scope>
    <source>
        <tissue evidence="1">Leaf</tissue>
    </source>
</reference>
<organism evidence="1">
    <name type="scientific">Rhizophora mucronata</name>
    <name type="common">Asiatic mangrove</name>
    <dbReference type="NCBI Taxonomy" id="61149"/>
    <lineage>
        <taxon>Eukaryota</taxon>
        <taxon>Viridiplantae</taxon>
        <taxon>Streptophyta</taxon>
        <taxon>Embryophyta</taxon>
        <taxon>Tracheophyta</taxon>
        <taxon>Spermatophyta</taxon>
        <taxon>Magnoliopsida</taxon>
        <taxon>eudicotyledons</taxon>
        <taxon>Gunneridae</taxon>
        <taxon>Pentapetalae</taxon>
        <taxon>rosids</taxon>
        <taxon>fabids</taxon>
        <taxon>Malpighiales</taxon>
        <taxon>Rhizophoraceae</taxon>
        <taxon>Rhizophora</taxon>
    </lineage>
</organism>